<dbReference type="Pfam" id="PF13855">
    <property type="entry name" value="LRR_8"/>
    <property type="match status" value="2"/>
</dbReference>
<dbReference type="PROSITE" id="PS00109">
    <property type="entry name" value="PROTEIN_KINASE_TYR"/>
    <property type="match status" value="1"/>
</dbReference>
<dbReference type="CDD" id="cd13999">
    <property type="entry name" value="STKc_MAP3K-like"/>
    <property type="match status" value="1"/>
</dbReference>
<dbReference type="InterPro" id="IPR055414">
    <property type="entry name" value="LRR_R13L4/SHOC2-like"/>
</dbReference>
<dbReference type="Pfam" id="PF23598">
    <property type="entry name" value="LRR_14"/>
    <property type="match status" value="1"/>
</dbReference>
<keyword evidence="11" id="KW-1185">Reference proteome</keyword>
<evidence type="ECO:0000259" key="9">
    <source>
        <dbReference type="PROSITE" id="PS50011"/>
    </source>
</evidence>
<dbReference type="InterPro" id="IPR001245">
    <property type="entry name" value="Ser-Thr/Tyr_kinase_cat_dom"/>
</dbReference>
<feature type="binding site" evidence="6">
    <location>
        <position position="1470"/>
    </location>
    <ligand>
        <name>ATP</name>
        <dbReference type="ChEBI" id="CHEBI:30616"/>
    </ligand>
</feature>
<feature type="region of interest" description="Disordered" evidence="8">
    <location>
        <begin position="328"/>
        <end position="378"/>
    </location>
</feature>
<dbReference type="SUPFAM" id="SSF52058">
    <property type="entry name" value="L domain-like"/>
    <property type="match status" value="1"/>
</dbReference>
<evidence type="ECO:0000256" key="4">
    <source>
        <dbReference type="ARBA" id="ARBA00022741"/>
    </source>
</evidence>
<dbReference type="EMBL" id="JADGIZ020000006">
    <property type="protein sequence ID" value="KAL2918479.1"/>
    <property type="molecule type" value="Genomic_DNA"/>
</dbReference>
<keyword evidence="3" id="KW-0677">Repeat</keyword>
<evidence type="ECO:0000313" key="10">
    <source>
        <dbReference type="EMBL" id="KAL2918479.1"/>
    </source>
</evidence>
<dbReference type="PANTHER" id="PTHR48056">
    <property type="entry name" value="LRR RECEPTOR-LIKE SERINE/THREONINE-PROTEIN KINASE-RELATED"/>
    <property type="match status" value="1"/>
</dbReference>
<dbReference type="PANTHER" id="PTHR48056:SF81">
    <property type="entry name" value="RECEPTOR PROTEIN-TYROSINE KINASE CEPR1"/>
    <property type="match status" value="1"/>
</dbReference>
<name>A0ABR4NG93_9FUNG</name>
<dbReference type="PROSITE" id="PS00107">
    <property type="entry name" value="PROTEIN_KINASE_ATP"/>
    <property type="match status" value="1"/>
</dbReference>
<comment type="subcellular location">
    <subcellularLocation>
        <location evidence="1">Membrane</location>
        <topology evidence="1">Single-pass membrane protein</topology>
    </subcellularLocation>
</comment>
<dbReference type="InterPro" id="IPR050647">
    <property type="entry name" value="Plant_LRR-RLKs"/>
</dbReference>
<accession>A0ABR4NG93</accession>
<feature type="domain" description="Protein kinase" evidence="9">
    <location>
        <begin position="1443"/>
        <end position="1696"/>
    </location>
</feature>
<feature type="domain" description="Protein kinase" evidence="9">
    <location>
        <begin position="961"/>
        <end position="1217"/>
    </location>
</feature>
<evidence type="ECO:0000256" key="6">
    <source>
        <dbReference type="PROSITE-ProRule" id="PRU10141"/>
    </source>
</evidence>
<dbReference type="InterPro" id="IPR001611">
    <property type="entry name" value="Leu-rich_rpt"/>
</dbReference>
<evidence type="ECO:0000256" key="2">
    <source>
        <dbReference type="ARBA" id="ARBA00022614"/>
    </source>
</evidence>
<evidence type="ECO:0000256" key="1">
    <source>
        <dbReference type="ARBA" id="ARBA00004167"/>
    </source>
</evidence>
<dbReference type="InterPro" id="IPR000719">
    <property type="entry name" value="Prot_kinase_dom"/>
</dbReference>
<proteinExistence type="predicted"/>
<dbReference type="Gene3D" id="3.80.10.10">
    <property type="entry name" value="Ribonuclease Inhibitor"/>
    <property type="match status" value="1"/>
</dbReference>
<dbReference type="SMART" id="SM00365">
    <property type="entry name" value="LRR_SD22"/>
    <property type="match status" value="6"/>
</dbReference>
<dbReference type="SMART" id="SM00364">
    <property type="entry name" value="LRR_BAC"/>
    <property type="match status" value="12"/>
</dbReference>
<feature type="compositionally biased region" description="Low complexity" evidence="8">
    <location>
        <begin position="328"/>
        <end position="377"/>
    </location>
</feature>
<dbReference type="Proteomes" id="UP001527925">
    <property type="component" value="Unassembled WGS sequence"/>
</dbReference>
<dbReference type="InterPro" id="IPR008266">
    <property type="entry name" value="Tyr_kinase_AS"/>
</dbReference>
<evidence type="ECO:0000256" key="7">
    <source>
        <dbReference type="SAM" id="Coils"/>
    </source>
</evidence>
<dbReference type="InterPro" id="IPR032675">
    <property type="entry name" value="LRR_dom_sf"/>
</dbReference>
<dbReference type="PROSITE" id="PS50011">
    <property type="entry name" value="PROTEIN_KINASE_DOM"/>
    <property type="match status" value="2"/>
</dbReference>
<dbReference type="PROSITE" id="PS51450">
    <property type="entry name" value="LRR"/>
    <property type="match status" value="8"/>
</dbReference>
<protein>
    <submittedName>
        <fullName evidence="10">U1 snRNP protein</fullName>
    </submittedName>
</protein>
<dbReference type="Gene3D" id="1.10.510.10">
    <property type="entry name" value="Transferase(Phosphotransferase) domain 1"/>
    <property type="match status" value="2"/>
</dbReference>
<keyword evidence="4 6" id="KW-0547">Nucleotide-binding</keyword>
<dbReference type="SMART" id="SM00369">
    <property type="entry name" value="LRR_TYP"/>
    <property type="match status" value="12"/>
</dbReference>
<feature type="coiled-coil region" evidence="7">
    <location>
        <begin position="1350"/>
        <end position="1416"/>
    </location>
</feature>
<evidence type="ECO:0000256" key="3">
    <source>
        <dbReference type="ARBA" id="ARBA00022737"/>
    </source>
</evidence>
<dbReference type="InterPro" id="IPR017441">
    <property type="entry name" value="Protein_kinase_ATP_BS"/>
</dbReference>
<evidence type="ECO:0000256" key="8">
    <source>
        <dbReference type="SAM" id="MobiDB-lite"/>
    </source>
</evidence>
<dbReference type="Pfam" id="PF07714">
    <property type="entry name" value="PK_Tyr_Ser-Thr"/>
    <property type="match status" value="2"/>
</dbReference>
<dbReference type="InterPro" id="IPR003591">
    <property type="entry name" value="Leu-rich_rpt_typical-subtyp"/>
</dbReference>
<evidence type="ECO:0000256" key="5">
    <source>
        <dbReference type="ARBA" id="ARBA00022840"/>
    </source>
</evidence>
<dbReference type="InterPro" id="IPR011009">
    <property type="entry name" value="Kinase-like_dom_sf"/>
</dbReference>
<keyword evidence="2" id="KW-0433">Leucine-rich repeat</keyword>
<dbReference type="SUPFAM" id="SSF56112">
    <property type="entry name" value="Protein kinase-like (PK-like)"/>
    <property type="match status" value="2"/>
</dbReference>
<gene>
    <name evidence="10" type="primary">PRP40_5</name>
    <name evidence="10" type="ORF">HK105_201880</name>
</gene>
<organism evidence="10 11">
    <name type="scientific">Polyrhizophydium stewartii</name>
    <dbReference type="NCBI Taxonomy" id="2732419"/>
    <lineage>
        <taxon>Eukaryota</taxon>
        <taxon>Fungi</taxon>
        <taxon>Fungi incertae sedis</taxon>
        <taxon>Chytridiomycota</taxon>
        <taxon>Chytridiomycota incertae sedis</taxon>
        <taxon>Chytridiomycetes</taxon>
        <taxon>Rhizophydiales</taxon>
        <taxon>Rhizophydiales incertae sedis</taxon>
        <taxon>Polyrhizophydium</taxon>
    </lineage>
</organism>
<evidence type="ECO:0000313" key="11">
    <source>
        <dbReference type="Proteomes" id="UP001527925"/>
    </source>
</evidence>
<reference evidence="10 11" key="1">
    <citation type="submission" date="2023-09" db="EMBL/GenBank/DDBJ databases">
        <title>Pangenome analysis of Batrachochytrium dendrobatidis and related Chytrids.</title>
        <authorList>
            <person name="Yacoub M.N."/>
            <person name="Stajich J.E."/>
            <person name="James T.Y."/>
        </authorList>
    </citation>
    <scope>NUCLEOTIDE SEQUENCE [LARGE SCALE GENOMIC DNA]</scope>
    <source>
        <strain evidence="10 11">JEL0888</strain>
    </source>
</reference>
<keyword evidence="7" id="KW-0175">Coiled coil</keyword>
<keyword evidence="5 6" id="KW-0067">ATP-binding</keyword>
<sequence>MPRHCSDACADTPCGLVAAPDSPAPASPDAHREILEEHHATPALDQYLSVKLCRAEAETLSTSIHEHIWNEAVRSRYSGELKIVAVGLKIDPAVYLRLAIRMSWGDLFNWYGPKYLAFAAASEGYNALLERLYKEKVAVPEAVQLDYAALKGQIHTVLMIRSLISKARLPRTLLLSAVKSRNIEPIRCVIPDGPDHGGATTQECRPDSLYVAAPAAAPAAAGLENSLRELAQSIVARAAELRSNSTEAKALAQHAQVVVDLALGLPEVAGNEALPSLLANIKSTLGDISRFLAEAATENVVMRMLSARKNRRSIKGFDARIAQLQQAAAETAAAAPPDPPAATANNADQEAAAAETAAAAPPDPPTATANNADQDAAAEPEREILADAPDLVEQQPDGTDAWRLVSVFPEWCARKGITAANAHAFDEKAPFGVPSRLEWRDGQLVCLNLVKEDIQGPLTPLIGGFLHLEKLHLTYNQITELPDSIGDLKELVELKIENNQLESLPASIVQLGKLQELSLRENKLASLPEDIGRLKGLVYLYLDGNRLKSLPESIGSLRKLEEIGIADNELKSLPDSIGGLKRLLKLELYKNQFESLPESICSLSKLMELSLLENKLTSLPDSIGGLKELTELELDDNQLESLPASIGSLSKLVELSLSENKLTSLPYEIGRLRELETLNLDKNQLESLPASIGGLRMLQNLRLAENRLTSIPDQISNLLQLEYLDLRNNRLVALPSGFKQTTIRHLWFDNNEVSEEELTESMELNRARMNKIRTAATRCIANAASAKLLASNAFALIQAPTSQPETAEAAATIQGSDAQTAIVETIGTLMEQTSEHSHLLQLLLAGKTATLISEFDKEMHASNAHSEAMSKAVEQDKDALPASIERFVAETSTKFDVQSHRLETLSAIKKHGGALLAAAPAGVREQLQAILNNANMDIVRRCGRGLSDKRDWTVDPEDVIILHSSKIGEGTLGEVYPARWRGKQVAVKVFPNAAGPAAAELIEREAFVWSQLLHDNVLRLHGVCLDADKPFVVMPFVREDAASLLTMARSISIEMRTTILLGIARGMQHLHKRQPPVIHGGLRANAARIADDGTVLISEFGMSLIKANSSRNTARRADNTRWVAPEAHISGYKLAKPSDVFSFAMTAVEVLTGDVPFGSSIASHTALAKIKAGERPSRPDGVPDALWKIIEDCWQQDAAARPRFDSVVEMLEKQPAVPLNLDQILTTQRMASIAEGAVAAADSCIKIAEGIEMGQEAFGKLAEFAESVASELLESLTIPDHGMSLAQVQAAAQSVADIKRFVMWIADISPIGQALLFWTTVDRIRRFGDVLVVTAESAGLVTGLDEDDIKEAINDSIEARAERIEELIEEAGKKFDVPSRRLETLSAIEAHSDELLQEVDEDLRKQLRRLLSATKKSLEKQVGKYLPASREWAVEPGSVQFPKSTRQSIGKGGFGEVHRGKWDGKNVAIKVIHDNNIKTQIDILEREICVWFSLQHDNVLPLLRVCLATEQPFFVMPLMECSAIDAVQKRPDMSIGERIGILLDTARGMRYLHERQPPVIHSDLRGDNVLIDSNGRAHVADFGLSFIKTSNNDDAWRRTGAVRWVAPEVHQKGYRMDLPSDVFSFAMTALEILTGKPPFEDGSNDGIVQDWIEEGERPYRPDDVPDDLWALIEGCWHHDPAARPTFREVVKRLESLRETANTDPAPQQAA</sequence>
<comment type="caution">
    <text evidence="10">The sequence shown here is derived from an EMBL/GenBank/DDBJ whole genome shotgun (WGS) entry which is preliminary data.</text>
</comment>